<organism evidence="1">
    <name type="scientific">Arion vulgaris</name>
    <dbReference type="NCBI Taxonomy" id="1028688"/>
    <lineage>
        <taxon>Eukaryota</taxon>
        <taxon>Metazoa</taxon>
        <taxon>Spiralia</taxon>
        <taxon>Lophotrochozoa</taxon>
        <taxon>Mollusca</taxon>
        <taxon>Gastropoda</taxon>
        <taxon>Heterobranchia</taxon>
        <taxon>Euthyneura</taxon>
        <taxon>Panpulmonata</taxon>
        <taxon>Eupulmonata</taxon>
        <taxon>Stylommatophora</taxon>
        <taxon>Helicina</taxon>
        <taxon>Arionoidea</taxon>
        <taxon>Arionidae</taxon>
        <taxon>Arion</taxon>
    </lineage>
</organism>
<reference evidence="1" key="1">
    <citation type="submission" date="2014-12" db="EMBL/GenBank/DDBJ databases">
        <title>Insight into the proteome of Arion vulgaris.</title>
        <authorList>
            <person name="Aradska J."/>
            <person name="Bulat T."/>
            <person name="Smidak R."/>
            <person name="Sarate P."/>
            <person name="Gangsoo J."/>
            <person name="Sialana F."/>
            <person name="Bilban M."/>
            <person name="Lubec G."/>
        </authorList>
    </citation>
    <scope>NUCLEOTIDE SEQUENCE</scope>
    <source>
        <tissue evidence="1">Skin</tissue>
    </source>
</reference>
<protein>
    <submittedName>
        <fullName evidence="1">Uncharacterized protein</fullName>
    </submittedName>
</protein>
<name>A0A0B6ZXD3_9EUPU</name>
<accession>A0A0B6ZXD3</accession>
<dbReference type="AlphaFoldDB" id="A0A0B6ZXD3"/>
<gene>
    <name evidence="1" type="primary">ORF82337</name>
</gene>
<sequence length="51" mass="5754">MHTNDLCGFLIMKTHSVQQVSSSTCEISFQIPINAIYLHRSSLCYQPTDGH</sequence>
<dbReference type="EMBL" id="HACG01025555">
    <property type="protein sequence ID" value="CEK72420.1"/>
    <property type="molecule type" value="Transcribed_RNA"/>
</dbReference>
<evidence type="ECO:0000313" key="1">
    <source>
        <dbReference type="EMBL" id="CEK72420.1"/>
    </source>
</evidence>
<proteinExistence type="predicted"/>